<feature type="region of interest" description="Disordered" evidence="1">
    <location>
        <begin position="330"/>
        <end position="352"/>
    </location>
</feature>
<comment type="caution">
    <text evidence="4">The sequence shown here is derived from an EMBL/GenBank/DDBJ whole genome shotgun (WGS) entry which is preliminary data.</text>
</comment>
<feature type="compositionally biased region" description="Low complexity" evidence="1">
    <location>
        <begin position="397"/>
        <end position="416"/>
    </location>
</feature>
<protein>
    <recommendedName>
        <fullName evidence="3">Phage tail lysozyme domain-containing protein</fullName>
    </recommendedName>
</protein>
<evidence type="ECO:0000259" key="3">
    <source>
        <dbReference type="Pfam" id="PF18013"/>
    </source>
</evidence>
<feature type="region of interest" description="Disordered" evidence="1">
    <location>
        <begin position="175"/>
        <end position="198"/>
    </location>
</feature>
<evidence type="ECO:0000256" key="2">
    <source>
        <dbReference type="SAM" id="SignalP"/>
    </source>
</evidence>
<feature type="region of interest" description="Disordered" evidence="1">
    <location>
        <begin position="393"/>
        <end position="424"/>
    </location>
</feature>
<evidence type="ECO:0000256" key="1">
    <source>
        <dbReference type="SAM" id="MobiDB-lite"/>
    </source>
</evidence>
<dbReference type="Pfam" id="PF18013">
    <property type="entry name" value="Phage_lysozyme2"/>
    <property type="match status" value="1"/>
</dbReference>
<feature type="compositionally biased region" description="Gly residues" evidence="1">
    <location>
        <begin position="338"/>
        <end position="350"/>
    </location>
</feature>
<evidence type="ECO:0000313" key="4">
    <source>
        <dbReference type="EMBL" id="TKW60533.1"/>
    </source>
</evidence>
<keyword evidence="2" id="KW-0732">Signal</keyword>
<reference evidence="4 5" key="1">
    <citation type="journal article" date="2017" name="Nat. Commun.">
        <title>In situ click chemistry generation of cyclooxygenase-2 inhibitors.</title>
        <authorList>
            <person name="Bhardwaj A."/>
            <person name="Kaur J."/>
            <person name="Wuest M."/>
            <person name="Wuest F."/>
        </authorList>
    </citation>
    <scope>NUCLEOTIDE SEQUENCE [LARGE SCALE GENOMIC DNA]</scope>
    <source>
        <strain evidence="4">S2_018_000_R2_106</strain>
    </source>
</reference>
<evidence type="ECO:0000313" key="5">
    <source>
        <dbReference type="Proteomes" id="UP000320948"/>
    </source>
</evidence>
<dbReference type="AlphaFoldDB" id="A0A6N4R435"/>
<feature type="chain" id="PRO_5026781488" description="Phage tail lysozyme domain-containing protein" evidence="2">
    <location>
        <begin position="27"/>
        <end position="499"/>
    </location>
</feature>
<dbReference type="EMBL" id="VAFM01000002">
    <property type="protein sequence ID" value="TKW60533.1"/>
    <property type="molecule type" value="Genomic_DNA"/>
</dbReference>
<gene>
    <name evidence="4" type="ORF">DI628_06425</name>
</gene>
<sequence length="499" mass="51528">MILSSRALLLSVCTFAVVCLATTAQAGMVDEENAGGANVAAKASATAKAATQASNCEKAVEEVNEALEKGQTERAERLKQKKDAVCSQQFSAAKADEKKVVEEIKADADYDRKFANAMGADARNQEAYNPPQNMKINGQEISWAKYESFRQIGESKGFSDQQIAGIAGRLQVESNAFSPTKDGSTALGDSGTSSGKAQWHNERGTALVNYINEQREARADANNTSYNKASLANNGKSAGGLKFSSYDQSNYVFDELPSQMSKENYAALKNASSAEEAARIFTKYYERPANASGQAWGLAGGNATTAFASGLANTKGNTVIPDTGQWDSRQLANYSSGSGVGSGSGTGSSVGSGSNTVNNLISQMFGSKGSSLLNSSGSGNPLANALNSIMGGGSGSGSSSSSVSSSSGYGSSTGTTDTAATGNERTLVSTVTTINTDGSIESVQTYSDGLKLTSKTAPTATADTESVTTTLNSICAGTKPSSVDAFMLMINQCTAAYKS</sequence>
<dbReference type="Gene3D" id="1.10.530.10">
    <property type="match status" value="1"/>
</dbReference>
<proteinExistence type="predicted"/>
<organism evidence="4 5">
    <name type="scientific">Blastochloris viridis</name>
    <name type="common">Rhodopseudomonas viridis</name>
    <dbReference type="NCBI Taxonomy" id="1079"/>
    <lineage>
        <taxon>Bacteria</taxon>
        <taxon>Pseudomonadati</taxon>
        <taxon>Pseudomonadota</taxon>
        <taxon>Alphaproteobacteria</taxon>
        <taxon>Hyphomicrobiales</taxon>
        <taxon>Blastochloridaceae</taxon>
        <taxon>Blastochloris</taxon>
    </lineage>
</organism>
<feature type="signal peptide" evidence="2">
    <location>
        <begin position="1"/>
        <end position="26"/>
    </location>
</feature>
<name>A0A6N4R435_BLAVI</name>
<feature type="domain" description="Phage tail lysozyme" evidence="3">
    <location>
        <begin position="155"/>
        <end position="292"/>
    </location>
</feature>
<dbReference type="InterPro" id="IPR041219">
    <property type="entry name" value="Phage_lysozyme2"/>
</dbReference>
<dbReference type="Proteomes" id="UP000320948">
    <property type="component" value="Unassembled WGS sequence"/>
</dbReference>
<accession>A0A6N4R435</accession>